<dbReference type="Proteomes" id="UP000092498">
    <property type="component" value="Chromosome"/>
</dbReference>
<dbReference type="Pfam" id="PF07969">
    <property type="entry name" value="Amidohydro_3"/>
    <property type="match status" value="1"/>
</dbReference>
<dbReference type="EMBL" id="CP013244">
    <property type="protein sequence ID" value="ANP47083.1"/>
    <property type="molecule type" value="Genomic_DNA"/>
</dbReference>
<feature type="domain" description="Amidohydrolase 3" evidence="2">
    <location>
        <begin position="71"/>
        <end position="539"/>
    </location>
</feature>
<dbReference type="InterPro" id="IPR050378">
    <property type="entry name" value="Metallo-dep_Hydrolases_sf"/>
</dbReference>
<dbReference type="GO" id="GO:0005829">
    <property type="term" value="C:cytosol"/>
    <property type="evidence" value="ECO:0007669"/>
    <property type="project" value="TreeGrafter"/>
</dbReference>
<dbReference type="OrthoDB" id="9766983at2"/>
<organism evidence="3 4">
    <name type="scientific">Candidatus Viadribacter manganicus</name>
    <dbReference type="NCBI Taxonomy" id="1759059"/>
    <lineage>
        <taxon>Bacteria</taxon>
        <taxon>Pseudomonadati</taxon>
        <taxon>Pseudomonadota</taxon>
        <taxon>Alphaproteobacteria</taxon>
        <taxon>Hyphomonadales</taxon>
        <taxon>Hyphomonadaceae</taxon>
        <taxon>Candidatus Viadribacter</taxon>
    </lineage>
</organism>
<dbReference type="SUPFAM" id="SSF51338">
    <property type="entry name" value="Composite domain of metallo-dependent hydrolases"/>
    <property type="match status" value="1"/>
</dbReference>
<evidence type="ECO:0000313" key="4">
    <source>
        <dbReference type="Proteomes" id="UP000092498"/>
    </source>
</evidence>
<dbReference type="InterPro" id="IPR013108">
    <property type="entry name" value="Amidohydro_3"/>
</dbReference>
<dbReference type="Gene3D" id="3.20.20.140">
    <property type="entry name" value="Metal-dependent hydrolases"/>
    <property type="match status" value="2"/>
</dbReference>
<keyword evidence="4" id="KW-1185">Reference proteome</keyword>
<dbReference type="PROSITE" id="PS51257">
    <property type="entry name" value="PROKAR_LIPOPROTEIN"/>
    <property type="match status" value="1"/>
</dbReference>
<accession>A0A1B1AKK2</accession>
<dbReference type="STRING" id="1759059.ATE48_14750"/>
<dbReference type="PANTHER" id="PTHR11647:SF1">
    <property type="entry name" value="COLLAPSIN RESPONSE MEDIATOR PROTEIN"/>
    <property type="match status" value="1"/>
</dbReference>
<dbReference type="GO" id="GO:0016812">
    <property type="term" value="F:hydrolase activity, acting on carbon-nitrogen (but not peptide) bonds, in cyclic amides"/>
    <property type="evidence" value="ECO:0007669"/>
    <property type="project" value="TreeGrafter"/>
</dbReference>
<dbReference type="KEGG" id="cbot:ATE48_14750"/>
<feature type="chain" id="PRO_5008518939" evidence="1">
    <location>
        <begin position="20"/>
        <end position="565"/>
    </location>
</feature>
<evidence type="ECO:0000259" key="2">
    <source>
        <dbReference type="Pfam" id="PF07969"/>
    </source>
</evidence>
<dbReference type="CDD" id="cd01297">
    <property type="entry name" value="D-aminoacylase"/>
    <property type="match status" value="1"/>
</dbReference>
<dbReference type="InParanoid" id="A0A1B1AKK2"/>
<dbReference type="InterPro" id="IPR011059">
    <property type="entry name" value="Metal-dep_hydrolase_composite"/>
</dbReference>
<reference evidence="3 4" key="1">
    <citation type="submission" date="2015-11" db="EMBL/GenBank/DDBJ databases">
        <title>Whole-Genome Sequence of Candidatus Oderbacter manganicum from the National Park Lower Oder Valley, Germany.</title>
        <authorList>
            <person name="Braun B."/>
            <person name="Liere K."/>
            <person name="Szewzyk U."/>
        </authorList>
    </citation>
    <scope>NUCLEOTIDE SEQUENCE [LARGE SCALE GENOMIC DNA]</scope>
    <source>
        <strain evidence="3 4">OTSz_A_272</strain>
    </source>
</reference>
<evidence type="ECO:0000313" key="3">
    <source>
        <dbReference type="EMBL" id="ANP47083.1"/>
    </source>
</evidence>
<evidence type="ECO:0000256" key="1">
    <source>
        <dbReference type="SAM" id="SignalP"/>
    </source>
</evidence>
<gene>
    <name evidence="3" type="ORF">ATE48_14750</name>
</gene>
<dbReference type="AlphaFoldDB" id="A0A1B1AKK2"/>
<feature type="signal peptide" evidence="1">
    <location>
        <begin position="1"/>
        <end position="19"/>
    </location>
</feature>
<name>A0A1B1AKK2_9PROT</name>
<proteinExistence type="predicted"/>
<dbReference type="RefSeq" id="WP_066772765.1">
    <property type="nucleotide sequence ID" value="NZ_CP013244.1"/>
</dbReference>
<dbReference type="SUPFAM" id="SSF51556">
    <property type="entry name" value="Metallo-dependent hydrolases"/>
    <property type="match status" value="1"/>
</dbReference>
<dbReference type="InterPro" id="IPR032466">
    <property type="entry name" value="Metal_Hydrolase"/>
</dbReference>
<protein>
    <submittedName>
        <fullName evidence="3">Aminoacylase</fullName>
    </submittedName>
</protein>
<dbReference type="Gene3D" id="2.30.40.10">
    <property type="entry name" value="Urease, subunit C, domain 1"/>
    <property type="match status" value="1"/>
</dbReference>
<keyword evidence="1" id="KW-0732">Signal</keyword>
<sequence>MLRRTLLALAGALSLGACASTQSAERYDVIIANGTVYDGSGSAPVGADIAIRGDRIAAIGNLAGASASQRIDAHGMAVAPGFINMLSWATESLLEDGLSQSDIRQGVTLEVMGEGWTMGPINEAMRAEMIRQQSYIQFDPTWTTLGEYMDHMVERGITPNIASYVGATTVRIHVLGEADRAPNAQELAQMQDLVRQAMREGALGVGSSLIYAPAAYAQTDELIALTAAAAEFNGGYISHMRSEGDRYLEAIDELIAIGRATGARVQMYHMKPAGEANWDLSEPGLARLNAARAEGIDVTANVYTYLAGATGLDATMPPWVQEGGHDAWVARLRDPAIRARVLREMRAPATNWESLLRLTRGPQDVILIGFRNPELRGYTGKTLAEVAAARGTSPEDTIIDLVIEDNSRVDTAYVLMSEENLERNLRWPYTMLGSDAGSMAPEGAFLQFNPHPRSYGNVARFLGRYVRDRQVMPLEEAIRRLTTLPAQSIAIRERGALEVGYFADVVVFDPATIADHSTFENPHVYSTGVRDVFVNGAQVLRDGEHTGATPGQVVRGPGWIGYASE</sequence>
<dbReference type="PANTHER" id="PTHR11647">
    <property type="entry name" value="HYDRANTOINASE/DIHYDROPYRIMIDINASE FAMILY MEMBER"/>
    <property type="match status" value="1"/>
</dbReference>